<gene>
    <name evidence="2" type="ORF">TIFTF001_019033</name>
</gene>
<protein>
    <recommendedName>
        <fullName evidence="4">AT hook motif-containing protein</fullName>
    </recommendedName>
</protein>
<comment type="caution">
    <text evidence="2">The sequence shown here is derived from an EMBL/GenBank/DDBJ whole genome shotgun (WGS) entry which is preliminary data.</text>
</comment>
<keyword evidence="3" id="KW-1185">Reference proteome</keyword>
<dbReference type="PANTHER" id="PTHR34682:SF3">
    <property type="entry name" value="AT HOOK MOTIF-CONTAINING PROTEIN"/>
    <property type="match status" value="1"/>
</dbReference>
<dbReference type="PANTHER" id="PTHR34682">
    <property type="entry name" value="AT HOOK MOTIF-CONTAINING PROTEIN"/>
    <property type="match status" value="1"/>
</dbReference>
<evidence type="ECO:0008006" key="4">
    <source>
        <dbReference type="Google" id="ProtNLM"/>
    </source>
</evidence>
<dbReference type="AlphaFoldDB" id="A0AA88AF82"/>
<organism evidence="2 3">
    <name type="scientific">Ficus carica</name>
    <name type="common">Common fig</name>
    <dbReference type="NCBI Taxonomy" id="3494"/>
    <lineage>
        <taxon>Eukaryota</taxon>
        <taxon>Viridiplantae</taxon>
        <taxon>Streptophyta</taxon>
        <taxon>Embryophyta</taxon>
        <taxon>Tracheophyta</taxon>
        <taxon>Spermatophyta</taxon>
        <taxon>Magnoliopsida</taxon>
        <taxon>eudicotyledons</taxon>
        <taxon>Gunneridae</taxon>
        <taxon>Pentapetalae</taxon>
        <taxon>rosids</taxon>
        <taxon>fabids</taxon>
        <taxon>Rosales</taxon>
        <taxon>Moraceae</taxon>
        <taxon>Ficeae</taxon>
        <taxon>Ficus</taxon>
    </lineage>
</organism>
<accession>A0AA88AF82</accession>
<feature type="compositionally biased region" description="Low complexity" evidence="1">
    <location>
        <begin position="43"/>
        <end position="54"/>
    </location>
</feature>
<name>A0AA88AF82_FICCA</name>
<reference evidence="2" key="1">
    <citation type="submission" date="2023-07" db="EMBL/GenBank/DDBJ databases">
        <title>draft genome sequence of fig (Ficus carica).</title>
        <authorList>
            <person name="Takahashi T."/>
            <person name="Nishimura K."/>
        </authorList>
    </citation>
    <scope>NUCLEOTIDE SEQUENCE</scope>
</reference>
<evidence type="ECO:0000313" key="3">
    <source>
        <dbReference type="Proteomes" id="UP001187192"/>
    </source>
</evidence>
<feature type="region of interest" description="Disordered" evidence="1">
    <location>
        <begin position="182"/>
        <end position="336"/>
    </location>
</feature>
<evidence type="ECO:0000313" key="2">
    <source>
        <dbReference type="EMBL" id="GMN49867.1"/>
    </source>
</evidence>
<proteinExistence type="predicted"/>
<feature type="region of interest" description="Disordered" evidence="1">
    <location>
        <begin position="123"/>
        <end position="165"/>
    </location>
</feature>
<feature type="compositionally biased region" description="Basic and acidic residues" evidence="1">
    <location>
        <begin position="140"/>
        <end position="150"/>
    </location>
</feature>
<feature type="region of interest" description="Disordered" evidence="1">
    <location>
        <begin position="366"/>
        <end position="464"/>
    </location>
</feature>
<dbReference type="Proteomes" id="UP001187192">
    <property type="component" value="Unassembled WGS sequence"/>
</dbReference>
<feature type="region of interest" description="Disordered" evidence="1">
    <location>
        <begin position="1"/>
        <end position="55"/>
    </location>
</feature>
<sequence length="464" mass="49063">MSQRIPGSYALAPGDTPPKRKRGRPRKASAQAQNTPSVPAPEGPKASKPSGSSGVEADGVLGQVVTGVIDGSFDAGYLLNVKVGDTDTQLRGVVFLPGRFAPITAENDVAPFAKMCKRRAVPFPNIKRQSQPSGFANPDQSDKQPVEPKDQVPNPQSGISEATEKQYPAVMIPLVDDVPKTDRSLQLSGKVMPPQMEEPKVDEPGEAVQENAASKMMKGPNEVEANEESKTEPEPELDVSTLLGVEASKLMKGPNEVGANEESKAEPESEPAADLSTSTLVKGPTDVEENEESEEGPAPLPVADISQGVEVVDKQPEIHAQALSSEPPRNDSSHDEVKTLNLELNQAPVVSDPKFDINISMEKQDNAEGVLQEKQSEHAVEVPVGEGKPLGDATNITGEGSLTAVKHTQGEMMSEDEASPAESKPASEGRVSAGPTEPEIRSPSGAVTSMECDEKDAKTPPSES</sequence>
<feature type="compositionally biased region" description="Acidic residues" evidence="1">
    <location>
        <begin position="286"/>
        <end position="295"/>
    </location>
</feature>
<dbReference type="EMBL" id="BTGU01000032">
    <property type="protein sequence ID" value="GMN49867.1"/>
    <property type="molecule type" value="Genomic_DNA"/>
</dbReference>
<dbReference type="InterPro" id="IPR045881">
    <property type="entry name" value="MNM1-like"/>
</dbReference>
<evidence type="ECO:0000256" key="1">
    <source>
        <dbReference type="SAM" id="MobiDB-lite"/>
    </source>
</evidence>